<protein>
    <submittedName>
        <fullName evidence="2">Uncharacterized protein</fullName>
    </submittedName>
</protein>
<dbReference type="Gene3D" id="3.20.20.80">
    <property type="entry name" value="Glycosidases"/>
    <property type="match status" value="1"/>
</dbReference>
<gene>
    <name evidence="2" type="ORF">SPIRO4BDMA_40165</name>
</gene>
<reference evidence="2" key="1">
    <citation type="submission" date="2017-02" db="EMBL/GenBank/DDBJ databases">
        <authorList>
            <person name="Regsiter A."/>
            <person name="William W."/>
        </authorList>
    </citation>
    <scope>NUCLEOTIDE SEQUENCE</scope>
    <source>
        <strain evidence="2">BdmA 4</strain>
    </source>
</reference>
<accession>A0A3P3XMS5</accession>
<evidence type="ECO:0000256" key="1">
    <source>
        <dbReference type="SAM" id="Phobius"/>
    </source>
</evidence>
<dbReference type="SUPFAM" id="SSF51445">
    <property type="entry name" value="(Trans)glycosidases"/>
    <property type="match status" value="1"/>
</dbReference>
<dbReference type="InterPro" id="IPR017853">
    <property type="entry name" value="GH"/>
</dbReference>
<evidence type="ECO:0000313" key="2">
    <source>
        <dbReference type="EMBL" id="SLM17596.1"/>
    </source>
</evidence>
<organism evidence="2">
    <name type="scientific">uncultured spirochete</name>
    <dbReference type="NCBI Taxonomy" id="156406"/>
    <lineage>
        <taxon>Bacteria</taxon>
        <taxon>Pseudomonadati</taxon>
        <taxon>Spirochaetota</taxon>
        <taxon>Spirochaetia</taxon>
        <taxon>Spirochaetales</taxon>
        <taxon>environmental samples</taxon>
    </lineage>
</organism>
<name>A0A3P3XMS5_9SPIR</name>
<proteinExistence type="predicted"/>
<dbReference type="EMBL" id="FWDO01000004">
    <property type="protein sequence ID" value="SLM17596.1"/>
    <property type="molecule type" value="Genomic_DNA"/>
</dbReference>
<dbReference type="AlphaFoldDB" id="A0A3P3XMS5"/>
<feature type="transmembrane region" description="Helical" evidence="1">
    <location>
        <begin position="12"/>
        <end position="38"/>
    </location>
</feature>
<sequence length="1077" mass="122512">MKNRSKEYVKATFLWVFGIFVFVFFAILVASPFILWIAQPYRQLDVWVVDKTVPYPDFREHAGLFWLLNNEKISKPGTKVLYDVRTDYYGFYPTSKEEWSTIPMPHTAKKPDLIYIADTYGVYRDDYMQKKLPNAFSSLIYGGLNNDDYSTIQQAMGGGNTLIAEFNTAASPTNDRDRALFGRLIGLKWQGWIGNYYESLAKDGGVPDWVVGNWESERKQTWEYSGRGIVLLDEEGSVEVLTEKDDIGKNGMKMIFRQEWAKTLGIKKPTSYRYWFEWVIADPLVEEIAHYDLDVTPSGKKKLDALGLPNTFPAIVRFKNDQFTSWYFAGDFADLQFSGTTYRMKGIQTIKRILADDTVDNNSYFFWKVYAPLMHHILADIEQRRVETRATTKPAETQVRVRAVKEGIQLKSSTGEWRTVFLRSVNMGPAEPGKFFTEFPYDNDTYVRWLNYIGSLGANTVRVYTLLPPEFYRALKIYNQTHPDAPLFLLQEIWPEENPPGGDYLRPAYQEEYLKEINYVIDAVYGRANVPQRKGRAWGVYSVDVSKWLIGWLVGRELESVEVMQTDADHTGATYTGEYVSAGKGASPTEVWLAESLDAAAMAEAERYGVLHPVGIVSWPTLDPIEHDTEWDPKTGKSNRWNDRASVAIEHLDVTEKMTAGLFGAYHIYPNYPDFIVNEPSYGDYRDAVGILRYGGYLEEFIKTHSRYPAIVAEFGMANGAGVAHISSDGLNHGGVDEKTAGRDIMRMYAAIQKTEYSGASIFEFMDEWAKKTWITEPFMIPFDRRVLWHNIVDPEQNYGLIANETVPPSAPEQKISGGGVLSGLEVSHDASYLYLTLQLTGPKTPQEYEILLGIDTYDRTLGQMHWPGNLEKTASGLEFLLDIQQNEARLLVIPSYNIASARYATTLRRDGAFEEIQFLVNGKVTTKTGSDIPERRFNASLMRQGPFDESGNLWNIEGNLIHVRIPWNRLNVTDPSSRNVLNDARNIGDPGTDVLKTIITDGFVFDARVLNAKTGTEAGRLNANTDSPYTWPGWEEAPPYRERIKKSYGIVRDTWKREAEKEKAIIADFFGIQSVR</sequence>
<keyword evidence="1" id="KW-1133">Transmembrane helix</keyword>
<keyword evidence="1" id="KW-0812">Transmembrane</keyword>
<keyword evidence="1" id="KW-0472">Membrane</keyword>